<evidence type="ECO:0000313" key="2">
    <source>
        <dbReference type="Proteomes" id="UP000308705"/>
    </source>
</evidence>
<dbReference type="AlphaFoldDB" id="A0A4U3M8F6"/>
<protein>
    <submittedName>
        <fullName evidence="1">Uncharacterized protein</fullName>
    </submittedName>
</protein>
<organism evidence="1 2">
    <name type="scientific">Herbidospora galbida</name>
    <dbReference type="NCBI Taxonomy" id="2575442"/>
    <lineage>
        <taxon>Bacteria</taxon>
        <taxon>Bacillati</taxon>
        <taxon>Actinomycetota</taxon>
        <taxon>Actinomycetes</taxon>
        <taxon>Streptosporangiales</taxon>
        <taxon>Streptosporangiaceae</taxon>
        <taxon>Herbidospora</taxon>
    </lineage>
</organism>
<name>A0A4U3M8F6_9ACTN</name>
<dbReference type="OrthoDB" id="3360700at2"/>
<gene>
    <name evidence="1" type="ORF">FDA94_26665</name>
</gene>
<sequence length="337" mass="37318">MGGLDFFADLVVTGTVLGLDHTSERPDVEAVFGREFAADVPRDVISDFGLVEFGWARGGPRRTWEVAYFGAQAHRLPELTADHGIESVLVERYGAFPSRLDAGELLSAVRARGFALRERSSHDDGCVEYGEPTSRIGFLAVSDARAYDEPPGTVLKVLGPTVFSGRLQRFAGYARHILTLSDQDLRRWLDRREPEAEPGRGDWWAGLRAVVARQTGGRPEETVRWRRLGMALDRHAVERGVDTPDEGAVNLIIALGRVRADDLPSMDEAVERWLAAAPPLAEAARLCARRLVDPDDIRLARRLRSQIHAIEPCAPFLTSSDELRAWVELKPALLGRV</sequence>
<evidence type="ECO:0000313" key="1">
    <source>
        <dbReference type="EMBL" id="TKK85255.1"/>
    </source>
</evidence>
<dbReference type="EMBL" id="SZQA01000029">
    <property type="protein sequence ID" value="TKK85255.1"/>
    <property type="molecule type" value="Genomic_DNA"/>
</dbReference>
<accession>A0A4U3M8F6</accession>
<reference evidence="1 2" key="1">
    <citation type="submission" date="2019-04" db="EMBL/GenBank/DDBJ databases">
        <title>Herbidospora sp. NEAU-GS14.nov., a novel actinomycete isolated from soil.</title>
        <authorList>
            <person name="Han L."/>
        </authorList>
    </citation>
    <scope>NUCLEOTIDE SEQUENCE [LARGE SCALE GENOMIC DNA]</scope>
    <source>
        <strain evidence="1 2">NEAU-GS14</strain>
    </source>
</reference>
<keyword evidence="2" id="KW-1185">Reference proteome</keyword>
<proteinExistence type="predicted"/>
<dbReference type="Proteomes" id="UP000308705">
    <property type="component" value="Unassembled WGS sequence"/>
</dbReference>
<comment type="caution">
    <text evidence="1">The sequence shown here is derived from an EMBL/GenBank/DDBJ whole genome shotgun (WGS) entry which is preliminary data.</text>
</comment>
<dbReference type="RefSeq" id="WP_137249819.1">
    <property type="nucleotide sequence ID" value="NZ_SZQA01000029.1"/>
</dbReference>